<sequence length="283" mass="31297">MLDSAPIVASPSACQDYPDQCGKTQDDLQENGLWENWPCYGVISSAPSSVLSVIFEHGSSHCGILSPTAPAGCAMLHRAVGDLRWLRFQPLHWSNQLDPSDLCHYWQIKMDSVTINGQNRGLLRRLPGHHRRTGTSPDRWPNTGHQQHGIPGLEPQANQYGEATVNLPEHPELPDVTSLSMERLPPSPHSAYVSQVSLNAGCNRKAVQPWWMNDDGIERVCFSVHLTRAIWLQALALVRGGSNLWILGDVVHQGSTTPSLMPRPSTLFGQVCVIQTRHLTDCL</sequence>
<name>A0A9N7YKG3_PLEPL</name>
<protein>
    <submittedName>
        <fullName evidence="1">Uncharacterized protein</fullName>
    </submittedName>
</protein>
<evidence type="ECO:0000313" key="1">
    <source>
        <dbReference type="EMBL" id="CAB1428656.1"/>
    </source>
</evidence>
<keyword evidence="2" id="KW-1185">Reference proteome</keyword>
<evidence type="ECO:0000313" key="2">
    <source>
        <dbReference type="Proteomes" id="UP001153269"/>
    </source>
</evidence>
<gene>
    <name evidence="1" type="ORF">PLEPLA_LOCUS16630</name>
</gene>
<dbReference type="AlphaFoldDB" id="A0A9N7YKG3"/>
<reference evidence="1" key="1">
    <citation type="submission" date="2020-03" db="EMBL/GenBank/DDBJ databases">
        <authorList>
            <person name="Weist P."/>
        </authorList>
    </citation>
    <scope>NUCLEOTIDE SEQUENCE</scope>
</reference>
<accession>A0A9N7YKG3</accession>
<dbReference type="Proteomes" id="UP001153269">
    <property type="component" value="Unassembled WGS sequence"/>
</dbReference>
<dbReference type="EMBL" id="CADEAL010001077">
    <property type="protein sequence ID" value="CAB1428656.1"/>
    <property type="molecule type" value="Genomic_DNA"/>
</dbReference>
<comment type="caution">
    <text evidence="1">The sequence shown here is derived from an EMBL/GenBank/DDBJ whole genome shotgun (WGS) entry which is preliminary data.</text>
</comment>
<proteinExistence type="predicted"/>
<organism evidence="1 2">
    <name type="scientific">Pleuronectes platessa</name>
    <name type="common">European plaice</name>
    <dbReference type="NCBI Taxonomy" id="8262"/>
    <lineage>
        <taxon>Eukaryota</taxon>
        <taxon>Metazoa</taxon>
        <taxon>Chordata</taxon>
        <taxon>Craniata</taxon>
        <taxon>Vertebrata</taxon>
        <taxon>Euteleostomi</taxon>
        <taxon>Actinopterygii</taxon>
        <taxon>Neopterygii</taxon>
        <taxon>Teleostei</taxon>
        <taxon>Neoteleostei</taxon>
        <taxon>Acanthomorphata</taxon>
        <taxon>Carangaria</taxon>
        <taxon>Pleuronectiformes</taxon>
        <taxon>Pleuronectoidei</taxon>
        <taxon>Pleuronectidae</taxon>
        <taxon>Pleuronectes</taxon>
    </lineage>
</organism>